<dbReference type="PANTHER" id="PTHR10901:SF6">
    <property type="entry name" value="TROPOMODULIN, ISOFORM N"/>
    <property type="match status" value="1"/>
</dbReference>
<comment type="subcellular location">
    <subcellularLocation>
        <location evidence="1">Cytoplasm</location>
        <location evidence="1">Cytoskeleton</location>
    </subcellularLocation>
</comment>
<dbReference type="GO" id="GO:0030239">
    <property type="term" value="P:myofibril assembly"/>
    <property type="evidence" value="ECO:0007669"/>
    <property type="project" value="TreeGrafter"/>
</dbReference>
<dbReference type="GO" id="GO:0005856">
    <property type="term" value="C:cytoskeleton"/>
    <property type="evidence" value="ECO:0007669"/>
    <property type="project" value="UniProtKB-SubCell"/>
</dbReference>
<dbReference type="InterPro" id="IPR032675">
    <property type="entry name" value="LRR_dom_sf"/>
</dbReference>
<keyword evidence="6" id="KW-1185">Reference proteome</keyword>
<dbReference type="GO" id="GO:0005523">
    <property type="term" value="F:tropomyosin binding"/>
    <property type="evidence" value="ECO:0007669"/>
    <property type="project" value="InterPro"/>
</dbReference>
<keyword evidence="2" id="KW-0963">Cytoplasm</keyword>
<dbReference type="GO" id="GO:0030016">
    <property type="term" value="C:myofibril"/>
    <property type="evidence" value="ECO:0007669"/>
    <property type="project" value="TreeGrafter"/>
</dbReference>
<dbReference type="GO" id="GO:0007015">
    <property type="term" value="P:actin filament organization"/>
    <property type="evidence" value="ECO:0007669"/>
    <property type="project" value="TreeGrafter"/>
</dbReference>
<reference evidence="5 6" key="1">
    <citation type="submission" date="2020-04" db="EMBL/GenBank/DDBJ databases">
        <authorList>
            <person name="Wallbank WR R."/>
            <person name="Pardo Diaz C."/>
            <person name="Kozak K."/>
            <person name="Martin S."/>
            <person name="Jiggins C."/>
            <person name="Moest M."/>
            <person name="Warren A I."/>
            <person name="Byers J.R.P. K."/>
            <person name="Montejo-Kovacevich G."/>
            <person name="Yen C E."/>
        </authorList>
    </citation>
    <scope>NUCLEOTIDE SEQUENCE [LARGE SCALE GENOMIC DNA]</scope>
</reference>
<feature type="compositionally biased region" description="Polar residues" evidence="4">
    <location>
        <begin position="478"/>
        <end position="495"/>
    </location>
</feature>
<dbReference type="GO" id="GO:0051694">
    <property type="term" value="P:pointed-end actin filament capping"/>
    <property type="evidence" value="ECO:0007669"/>
    <property type="project" value="InterPro"/>
</dbReference>
<dbReference type="SMART" id="SM00368">
    <property type="entry name" value="LRR_RI"/>
    <property type="match status" value="2"/>
</dbReference>
<evidence type="ECO:0000313" key="5">
    <source>
        <dbReference type="EMBL" id="CAB3226545.1"/>
    </source>
</evidence>
<proteinExistence type="predicted"/>
<protein>
    <recommendedName>
        <fullName evidence="7">Tropomodulin</fullName>
    </recommendedName>
</protein>
<evidence type="ECO:0008006" key="7">
    <source>
        <dbReference type="Google" id="ProtNLM"/>
    </source>
</evidence>
<organism evidence="5 6">
    <name type="scientific">Arctia plantaginis</name>
    <name type="common">Wood tiger moth</name>
    <name type="synonym">Phalaena plantaginis</name>
    <dbReference type="NCBI Taxonomy" id="874455"/>
    <lineage>
        <taxon>Eukaryota</taxon>
        <taxon>Metazoa</taxon>
        <taxon>Ecdysozoa</taxon>
        <taxon>Arthropoda</taxon>
        <taxon>Hexapoda</taxon>
        <taxon>Insecta</taxon>
        <taxon>Pterygota</taxon>
        <taxon>Neoptera</taxon>
        <taxon>Endopterygota</taxon>
        <taxon>Lepidoptera</taxon>
        <taxon>Glossata</taxon>
        <taxon>Ditrysia</taxon>
        <taxon>Noctuoidea</taxon>
        <taxon>Erebidae</taxon>
        <taxon>Arctiinae</taxon>
        <taxon>Arctia</taxon>
    </lineage>
</organism>
<dbReference type="FunFam" id="3.80.10.10:FF:000099">
    <property type="entry name" value="Tropomodulin, isoform C"/>
    <property type="match status" value="1"/>
</dbReference>
<keyword evidence="3" id="KW-0206">Cytoskeleton</keyword>
<dbReference type="SUPFAM" id="SSF52047">
    <property type="entry name" value="RNI-like"/>
    <property type="match status" value="1"/>
</dbReference>
<dbReference type="PANTHER" id="PTHR10901">
    <property type="entry name" value="TROPOMODULIN"/>
    <property type="match status" value="1"/>
</dbReference>
<dbReference type="Gene3D" id="3.80.10.10">
    <property type="entry name" value="Ribonuclease Inhibitor"/>
    <property type="match status" value="1"/>
</dbReference>
<dbReference type="AlphaFoldDB" id="A0A8S0Z2Q1"/>
<name>A0A8S0Z2Q1_ARCPL</name>
<evidence type="ECO:0000256" key="1">
    <source>
        <dbReference type="ARBA" id="ARBA00004245"/>
    </source>
</evidence>
<dbReference type="Pfam" id="PF03250">
    <property type="entry name" value="Tropomodulin"/>
    <property type="match status" value="1"/>
</dbReference>
<accession>A0A8S0Z2Q1</accession>
<feature type="region of interest" description="Disordered" evidence="4">
    <location>
        <begin position="39"/>
        <end position="63"/>
    </location>
</feature>
<feature type="region of interest" description="Disordered" evidence="4">
    <location>
        <begin position="457"/>
        <end position="499"/>
    </location>
</feature>
<evidence type="ECO:0000256" key="4">
    <source>
        <dbReference type="SAM" id="MobiDB-lite"/>
    </source>
</evidence>
<evidence type="ECO:0000313" key="6">
    <source>
        <dbReference type="Proteomes" id="UP000494106"/>
    </source>
</evidence>
<comment type="caution">
    <text evidence="5">The sequence shown here is derived from an EMBL/GenBank/DDBJ whole genome shotgun (WGS) entry which is preliminary data.</text>
</comment>
<dbReference type="OrthoDB" id="2163268at2759"/>
<dbReference type="InterPro" id="IPR004934">
    <property type="entry name" value="TMOD"/>
</dbReference>
<gene>
    <name evidence="5" type="ORF">APLA_LOCUS2932</name>
</gene>
<dbReference type="Proteomes" id="UP000494106">
    <property type="component" value="Unassembled WGS sequence"/>
</dbReference>
<feature type="compositionally biased region" description="Basic and acidic residues" evidence="4">
    <location>
        <begin position="466"/>
        <end position="477"/>
    </location>
</feature>
<evidence type="ECO:0000256" key="2">
    <source>
        <dbReference type="ARBA" id="ARBA00022490"/>
    </source>
</evidence>
<sequence>MTTPAKLYGRELSTYDEVDVDELLSKLSQEELTMLAKEVDPDDNFLPPSQRNNYDCEKDPTGPLNRKKLIEHINKQALETPDRPEVKPFVAGVIRGKKWIPPPPTEKVRDAEEQITIDLGDEYEQALTTASQEEIIDLAAILGFHSMMNQDQYHASLLNKGQPVGLGWDGITKATKSKVYPMDPPNDTDPDDTITRVKNNDQKLTDLNWNNIKNISDEKFERLFEAVKSNTSLEVLSLVNVGLNDRTAALLADALRVNSALRVVNVETNFISPAGVLALLRALLDTRTVEEFRASNQRSQVLGNKIEMEITSLVEQNPTLLRLGMHLEYSDARHRIASHLQRNIDRNCRVQKRASASLSLRLPRGRPPAVGIDNSFFNLTPPSVEAVTPTNEEIKPVISESVETSVIVEAKEKKDETTVNTQIVQTPETEKSVIENGTQKLMSNETEILAQTEVEKPVSFNIQKPESSETQKNELSRTENLLSTDTEKPINTQESVTEDGLSGERLIPVNIEEEHTETDSDIEQLRNKQGAERFYGKTLRCGFNSDSLTTCRRGRVANSTEYASSAGAKTTLRALNCRTWRPHSPTEPVHPQSQLRGGLDPVSATRHLHILRASIYVVIEYFCYPHYLYSYHYLYFNKTKNIIAVRLFQSFF</sequence>
<evidence type="ECO:0000256" key="3">
    <source>
        <dbReference type="ARBA" id="ARBA00023212"/>
    </source>
</evidence>
<dbReference type="EMBL" id="CADEBC010000220">
    <property type="protein sequence ID" value="CAB3226545.1"/>
    <property type="molecule type" value="Genomic_DNA"/>
</dbReference>